<dbReference type="GO" id="GO:0016787">
    <property type="term" value="F:hydrolase activity"/>
    <property type="evidence" value="ECO:0007669"/>
    <property type="project" value="UniProtKB-KW"/>
</dbReference>
<reference evidence="4" key="1">
    <citation type="journal article" date="2021" name="PeerJ">
        <title>Extensive microbial diversity within the chicken gut microbiome revealed by metagenomics and culture.</title>
        <authorList>
            <person name="Gilroy R."/>
            <person name="Ravi A."/>
            <person name="Getino M."/>
            <person name="Pursley I."/>
            <person name="Horton D.L."/>
            <person name="Alikhan N.F."/>
            <person name="Baker D."/>
            <person name="Gharbi K."/>
            <person name="Hall N."/>
            <person name="Watson M."/>
            <person name="Adriaenssens E.M."/>
            <person name="Foster-Nyarko E."/>
            <person name="Jarju S."/>
            <person name="Secka A."/>
            <person name="Antonio M."/>
            <person name="Oren A."/>
            <person name="Chaudhuri R.R."/>
            <person name="La Ragione R."/>
            <person name="Hildebrand F."/>
            <person name="Pallen M.J."/>
        </authorList>
    </citation>
    <scope>NUCLEOTIDE SEQUENCE</scope>
    <source>
        <strain evidence="4">742</strain>
    </source>
</reference>
<sequence>MKLTFLGANHEVTGSCTLLETAGLRFLIDCGMEQGKDNYENQPLPVAPGEIDGVLVTHAHIDHTGHLPLLVKQGFHGRIYSTRPTRELCGIMLRDSAHIQESEAEWKNRKARRAGAPLIEPDYTIPDAEAAMELFVPVEYGQRREVAPGLEVRFTDVGHLLGSASIELWVTEGGQTTKLVFSGDVGNLNQPILKDPTYLTEADYVVMESTYGDREHPPRPDYLAELSAILQRTFDRGGNVVIPSFAVGRTQEMLYFLREIKEKGMVHGHPNFPVYIDSPLAIEATHIFRNCDEDCFDAETRALLDSGQDPISFPGLRVSVTSEESRIINADATPKVILSASGMCDAGRIRHHLKHNLWRKECSVLFVGYQAVGSLGRVLLEGASTVKLFGEEIGVQAEICQMTGLSGHADLNGLLQWVESFDPKPRRVFVVHGDDEVENHFVETLRQRGFTACAPYNGAEWALGADGEVCLEEGNRTRITHRAPSVAPSRAETVFQRLVNAGRRLMQVIEHNRGGANKDLAKFADQINALAEKWDR</sequence>
<dbReference type="Gene3D" id="3.40.50.10890">
    <property type="match status" value="1"/>
</dbReference>
<dbReference type="SUPFAM" id="SSF56281">
    <property type="entry name" value="Metallo-hydrolase/oxidoreductase"/>
    <property type="match status" value="1"/>
</dbReference>
<evidence type="ECO:0000259" key="2">
    <source>
        <dbReference type="SMART" id="SM00849"/>
    </source>
</evidence>
<dbReference type="EMBL" id="JAHLFH010000088">
    <property type="protein sequence ID" value="MBU3819558.1"/>
    <property type="molecule type" value="Genomic_DNA"/>
</dbReference>
<evidence type="ECO:0000259" key="3">
    <source>
        <dbReference type="SMART" id="SM01027"/>
    </source>
</evidence>
<dbReference type="InterPro" id="IPR011108">
    <property type="entry name" value="RMMBL"/>
</dbReference>
<protein>
    <submittedName>
        <fullName evidence="4">MBL fold metallo-hydrolase</fullName>
    </submittedName>
</protein>
<dbReference type="SMART" id="SM00849">
    <property type="entry name" value="Lactamase_B"/>
    <property type="match status" value="1"/>
</dbReference>
<feature type="domain" description="Metallo-beta-lactamase" evidence="2">
    <location>
        <begin position="13"/>
        <end position="245"/>
    </location>
</feature>
<dbReference type="GO" id="GO:0004521">
    <property type="term" value="F:RNA endonuclease activity"/>
    <property type="evidence" value="ECO:0007669"/>
    <property type="project" value="TreeGrafter"/>
</dbReference>
<dbReference type="AlphaFoldDB" id="A0A9E2KKI8"/>
<evidence type="ECO:0000256" key="1">
    <source>
        <dbReference type="ARBA" id="ARBA00022801"/>
    </source>
</evidence>
<dbReference type="Pfam" id="PF00753">
    <property type="entry name" value="Lactamase_B"/>
    <property type="match status" value="1"/>
</dbReference>
<reference evidence="4" key="2">
    <citation type="submission" date="2021-04" db="EMBL/GenBank/DDBJ databases">
        <authorList>
            <person name="Gilroy R."/>
        </authorList>
    </citation>
    <scope>NUCLEOTIDE SEQUENCE</scope>
    <source>
        <strain evidence="4">742</strain>
    </source>
</reference>
<dbReference type="CDD" id="cd16295">
    <property type="entry name" value="TTHA0252-CPSF-like_MBL-fold"/>
    <property type="match status" value="1"/>
</dbReference>
<dbReference type="PANTHER" id="PTHR11203:SF37">
    <property type="entry name" value="INTEGRATOR COMPLEX SUBUNIT 11"/>
    <property type="match status" value="1"/>
</dbReference>
<dbReference type="Pfam" id="PF10996">
    <property type="entry name" value="Beta-Casp"/>
    <property type="match status" value="1"/>
</dbReference>
<dbReference type="InterPro" id="IPR036866">
    <property type="entry name" value="RibonucZ/Hydroxyglut_hydro"/>
</dbReference>
<dbReference type="InterPro" id="IPR022712">
    <property type="entry name" value="Beta_Casp"/>
</dbReference>
<dbReference type="Gene3D" id="3.60.15.10">
    <property type="entry name" value="Ribonuclease Z/Hydroxyacylglutathione hydrolase-like"/>
    <property type="match status" value="1"/>
</dbReference>
<evidence type="ECO:0000313" key="4">
    <source>
        <dbReference type="EMBL" id="MBU3819558.1"/>
    </source>
</evidence>
<dbReference type="PANTHER" id="PTHR11203">
    <property type="entry name" value="CLEAVAGE AND POLYADENYLATION SPECIFICITY FACTOR FAMILY MEMBER"/>
    <property type="match status" value="1"/>
</dbReference>
<feature type="domain" description="Beta-Casp" evidence="3">
    <location>
        <begin position="250"/>
        <end position="379"/>
    </location>
</feature>
<comment type="caution">
    <text evidence="4">The sequence shown here is derived from an EMBL/GenBank/DDBJ whole genome shotgun (WGS) entry which is preliminary data.</text>
</comment>
<dbReference type="Pfam" id="PF07521">
    <property type="entry name" value="RMMBL"/>
    <property type="match status" value="1"/>
</dbReference>
<evidence type="ECO:0000313" key="5">
    <source>
        <dbReference type="Proteomes" id="UP000824178"/>
    </source>
</evidence>
<proteinExistence type="predicted"/>
<dbReference type="Proteomes" id="UP000824178">
    <property type="component" value="Unassembled WGS sequence"/>
</dbReference>
<dbReference type="SMART" id="SM01027">
    <property type="entry name" value="Beta-Casp"/>
    <property type="match status" value="1"/>
</dbReference>
<dbReference type="InterPro" id="IPR001279">
    <property type="entry name" value="Metallo-B-lactamas"/>
</dbReference>
<gene>
    <name evidence="4" type="ORF">H9864_04205</name>
</gene>
<accession>A0A9E2KKI8</accession>
<organism evidence="4 5">
    <name type="scientific">Candidatus Faecalibacterium intestinavium</name>
    <dbReference type="NCBI Taxonomy" id="2838580"/>
    <lineage>
        <taxon>Bacteria</taxon>
        <taxon>Bacillati</taxon>
        <taxon>Bacillota</taxon>
        <taxon>Clostridia</taxon>
        <taxon>Eubacteriales</taxon>
        <taxon>Oscillospiraceae</taxon>
        <taxon>Faecalibacterium</taxon>
    </lineage>
</organism>
<keyword evidence="1" id="KW-0378">Hydrolase</keyword>
<name>A0A9E2KKI8_9FIRM</name>
<dbReference type="InterPro" id="IPR050698">
    <property type="entry name" value="MBL"/>
</dbReference>